<feature type="compositionally biased region" description="Basic and acidic residues" evidence="1">
    <location>
        <begin position="40"/>
        <end position="75"/>
    </location>
</feature>
<accession>A0AAW1Q5K1</accession>
<protein>
    <submittedName>
        <fullName evidence="2">Uncharacterized protein</fullName>
    </submittedName>
</protein>
<feature type="region of interest" description="Disordered" evidence="1">
    <location>
        <begin position="1"/>
        <end position="151"/>
    </location>
</feature>
<comment type="caution">
    <text evidence="2">The sequence shown here is derived from an EMBL/GenBank/DDBJ whole genome shotgun (WGS) entry which is preliminary data.</text>
</comment>
<sequence>MDEDSEPETDRGRRTPRPSDREGAAVEADGSCHTPCLPDVPDRVQDVLGDARRPRDEFEGVRLEKDRFRDDERPVDAPGEPCGGYSVHCPSGVRPPDADMSDRDRDRDGVRPDETVEPVQPEVPDRDREVPEVPDRDRDVVHDVLGEARRS</sequence>
<evidence type="ECO:0000313" key="2">
    <source>
        <dbReference type="EMBL" id="KAK9816121.1"/>
    </source>
</evidence>
<name>A0AAW1Q5K1_9CHLO</name>
<evidence type="ECO:0000256" key="1">
    <source>
        <dbReference type="SAM" id="MobiDB-lite"/>
    </source>
</evidence>
<feature type="compositionally biased region" description="Basic and acidic residues" evidence="1">
    <location>
        <begin position="96"/>
        <end position="114"/>
    </location>
</feature>
<dbReference type="Proteomes" id="UP001438707">
    <property type="component" value="Unassembled WGS sequence"/>
</dbReference>
<evidence type="ECO:0000313" key="3">
    <source>
        <dbReference type="Proteomes" id="UP001438707"/>
    </source>
</evidence>
<organism evidence="2 3">
    <name type="scientific">Apatococcus lobatus</name>
    <dbReference type="NCBI Taxonomy" id="904363"/>
    <lineage>
        <taxon>Eukaryota</taxon>
        <taxon>Viridiplantae</taxon>
        <taxon>Chlorophyta</taxon>
        <taxon>core chlorophytes</taxon>
        <taxon>Trebouxiophyceae</taxon>
        <taxon>Chlorellales</taxon>
        <taxon>Chlorellaceae</taxon>
        <taxon>Apatococcus</taxon>
    </lineage>
</organism>
<feature type="compositionally biased region" description="Basic and acidic residues" evidence="1">
    <location>
        <begin position="8"/>
        <end position="24"/>
    </location>
</feature>
<proteinExistence type="predicted"/>
<reference evidence="2 3" key="1">
    <citation type="journal article" date="2024" name="Nat. Commun.">
        <title>Phylogenomics reveals the evolutionary origins of lichenization in chlorophyte algae.</title>
        <authorList>
            <person name="Puginier C."/>
            <person name="Libourel C."/>
            <person name="Otte J."/>
            <person name="Skaloud P."/>
            <person name="Haon M."/>
            <person name="Grisel S."/>
            <person name="Petersen M."/>
            <person name="Berrin J.G."/>
            <person name="Delaux P.M."/>
            <person name="Dal Grande F."/>
            <person name="Keller J."/>
        </authorList>
    </citation>
    <scope>NUCLEOTIDE SEQUENCE [LARGE SCALE GENOMIC DNA]</scope>
    <source>
        <strain evidence="2 3">SAG 2145</strain>
    </source>
</reference>
<gene>
    <name evidence="2" type="ORF">WJX74_005259</name>
</gene>
<dbReference type="EMBL" id="JALJOS010000091">
    <property type="protein sequence ID" value="KAK9816121.1"/>
    <property type="molecule type" value="Genomic_DNA"/>
</dbReference>
<dbReference type="AlphaFoldDB" id="A0AAW1Q5K1"/>
<keyword evidence="3" id="KW-1185">Reference proteome</keyword>
<feature type="compositionally biased region" description="Basic and acidic residues" evidence="1">
    <location>
        <begin position="123"/>
        <end position="151"/>
    </location>
</feature>